<dbReference type="NCBIfam" id="TIGR01704">
    <property type="entry name" value="MTA_SAH-Nsdase"/>
    <property type="match status" value="1"/>
</dbReference>
<evidence type="ECO:0000256" key="4">
    <source>
        <dbReference type="ARBA" id="ARBA00022801"/>
    </source>
</evidence>
<dbReference type="InterPro" id="IPR000845">
    <property type="entry name" value="Nucleoside_phosphorylase_d"/>
</dbReference>
<dbReference type="HOGENOM" id="CLU_031248_2_0_3"/>
<dbReference type="PANTHER" id="PTHR46832:SF1">
    <property type="entry name" value="5'-METHYLTHIOADENOSINE_S-ADENOSYLHOMOCYSTEINE NUCLEOSIDASE"/>
    <property type="match status" value="1"/>
</dbReference>
<dbReference type="GO" id="GO:0008930">
    <property type="term" value="F:methylthioadenosine nucleosidase activity"/>
    <property type="evidence" value="ECO:0007669"/>
    <property type="project" value="InterPro"/>
</dbReference>
<name>A8G658_PROM2</name>
<feature type="domain" description="Nucleoside phosphorylase" evidence="6">
    <location>
        <begin position="6"/>
        <end position="246"/>
    </location>
</feature>
<proteinExistence type="predicted"/>
<evidence type="ECO:0000256" key="3">
    <source>
        <dbReference type="ARBA" id="ARBA00022605"/>
    </source>
</evidence>
<organism evidence="7 8">
    <name type="scientific">Prochlorococcus marinus (strain MIT 9215)</name>
    <dbReference type="NCBI Taxonomy" id="93060"/>
    <lineage>
        <taxon>Bacteria</taxon>
        <taxon>Bacillati</taxon>
        <taxon>Cyanobacteriota</taxon>
        <taxon>Cyanophyceae</taxon>
        <taxon>Synechococcales</taxon>
        <taxon>Prochlorococcaceae</taxon>
        <taxon>Prochlorococcus</taxon>
    </lineage>
</organism>
<accession>A8G658</accession>
<dbReference type="EC" id="3.2.2.9" evidence="2"/>
<dbReference type="Proteomes" id="UP000002014">
    <property type="component" value="Chromosome"/>
</dbReference>
<dbReference type="GO" id="GO:0019509">
    <property type="term" value="P:L-methionine salvage from methylthioadenosine"/>
    <property type="evidence" value="ECO:0007669"/>
    <property type="project" value="UniProtKB-UniPathway"/>
</dbReference>
<gene>
    <name evidence="7" type="primary">pfs</name>
    <name evidence="7" type="ordered locus">P9215_14761</name>
</gene>
<dbReference type="RefSeq" id="WP_012008137.1">
    <property type="nucleotide sequence ID" value="NC_009840.1"/>
</dbReference>
<dbReference type="Gene3D" id="3.40.50.1580">
    <property type="entry name" value="Nucleoside phosphorylase domain"/>
    <property type="match status" value="1"/>
</dbReference>
<dbReference type="InterPro" id="IPR010049">
    <property type="entry name" value="MTA_SAH_Nsdase"/>
</dbReference>
<evidence type="ECO:0000313" key="7">
    <source>
        <dbReference type="EMBL" id="ABV51089.1"/>
    </source>
</evidence>
<dbReference type="OrthoDB" id="9792278at2"/>
<dbReference type="EMBL" id="CP000825">
    <property type="protein sequence ID" value="ABV51089.1"/>
    <property type="molecule type" value="Genomic_DNA"/>
</dbReference>
<evidence type="ECO:0000256" key="2">
    <source>
        <dbReference type="ARBA" id="ARBA00011974"/>
    </source>
</evidence>
<dbReference type="Pfam" id="PF01048">
    <property type="entry name" value="PNP_UDP_1"/>
    <property type="match status" value="1"/>
</dbReference>
<dbReference type="GO" id="GO:0005829">
    <property type="term" value="C:cytosol"/>
    <property type="evidence" value="ECO:0007669"/>
    <property type="project" value="TreeGrafter"/>
</dbReference>
<dbReference type="CDD" id="cd09008">
    <property type="entry name" value="MTAN"/>
    <property type="match status" value="1"/>
</dbReference>
<evidence type="ECO:0000256" key="1">
    <source>
        <dbReference type="ARBA" id="ARBA00004945"/>
    </source>
</evidence>
<protein>
    <recommendedName>
        <fullName evidence="2">adenosylhomocysteine nucleosidase</fullName>
        <ecNumber evidence="2">3.2.2.9</ecNumber>
    </recommendedName>
</protein>
<sequence length="250" mass="28287">MKYRHIGILSAMPEEIGTILEDLEDIKKVNFGDLNIYSGKWVNKNNQYIYLSIAFSGWGKVSAARATTRLIGNNYKNIPVELILFTGVAGSAQDDINQWDIVLGKCLIQHDMDATPLFDKLVIPPLKQKELIPNENILEHLFKRLTNNDLISKYSKYGKVKKGIIASGDQFVSDQESFMKILSNIPNLSAIEMEGAAFAQVSIQEEIPWLVIRVISDNANEGSEEEFSEFVKTYKKWSHQLITVLVESFI</sequence>
<reference evidence="7 8" key="1">
    <citation type="journal article" date="2007" name="PLoS Genet.">
        <title>Patterns and implications of gene gain and loss in the evolution of Prochlorococcus.</title>
        <authorList>
            <person name="Kettler G.C."/>
            <person name="Martiny A.C."/>
            <person name="Huang K."/>
            <person name="Zucker J."/>
            <person name="Coleman M.L."/>
            <person name="Rodrigue S."/>
            <person name="Chen F."/>
            <person name="Lapidus A."/>
            <person name="Ferriera S."/>
            <person name="Johnson J."/>
            <person name="Steglich C."/>
            <person name="Church G.M."/>
            <person name="Richardson P."/>
            <person name="Chisholm S.W."/>
        </authorList>
    </citation>
    <scope>NUCLEOTIDE SEQUENCE [LARGE SCALE GENOMIC DNA]</scope>
    <source>
        <strain evidence="7 8">MIT 9215</strain>
    </source>
</reference>
<dbReference type="AlphaFoldDB" id="A8G658"/>
<dbReference type="STRING" id="93060.P9215_14761"/>
<dbReference type="PANTHER" id="PTHR46832">
    <property type="entry name" value="5'-METHYLTHIOADENOSINE/S-ADENOSYLHOMOCYSTEINE NUCLEOSIDASE"/>
    <property type="match status" value="1"/>
</dbReference>
<keyword evidence="7" id="KW-0326">Glycosidase</keyword>
<evidence type="ECO:0000259" key="6">
    <source>
        <dbReference type="Pfam" id="PF01048"/>
    </source>
</evidence>
<dbReference type="GO" id="GO:0009164">
    <property type="term" value="P:nucleoside catabolic process"/>
    <property type="evidence" value="ECO:0007669"/>
    <property type="project" value="InterPro"/>
</dbReference>
<dbReference type="KEGG" id="pmh:P9215_14761"/>
<evidence type="ECO:0000313" key="8">
    <source>
        <dbReference type="Proteomes" id="UP000002014"/>
    </source>
</evidence>
<dbReference type="SUPFAM" id="SSF53167">
    <property type="entry name" value="Purine and uridine phosphorylases"/>
    <property type="match status" value="1"/>
</dbReference>
<evidence type="ECO:0000256" key="5">
    <source>
        <dbReference type="ARBA" id="ARBA00023167"/>
    </source>
</evidence>
<keyword evidence="3" id="KW-0028">Amino-acid biosynthesis</keyword>
<dbReference type="UniPathway" id="UPA00904">
    <property type="reaction ID" value="UER00871"/>
</dbReference>
<dbReference type="NCBIfam" id="NF004079">
    <property type="entry name" value="PRK05584.1"/>
    <property type="match status" value="1"/>
</dbReference>
<keyword evidence="5" id="KW-0486">Methionine biosynthesis</keyword>
<comment type="pathway">
    <text evidence="1">Amino-acid biosynthesis; L-methionine biosynthesis via salvage pathway; S-methyl-5-thio-alpha-D-ribose 1-phosphate from S-methyl-5'-thioadenosine (hydrolase route): step 1/2.</text>
</comment>
<dbReference type="GO" id="GO:0019284">
    <property type="term" value="P:L-methionine salvage from S-adenosylmethionine"/>
    <property type="evidence" value="ECO:0007669"/>
    <property type="project" value="TreeGrafter"/>
</dbReference>
<dbReference type="eggNOG" id="COG0775">
    <property type="taxonomic scope" value="Bacteria"/>
</dbReference>
<keyword evidence="4 7" id="KW-0378">Hydrolase</keyword>
<dbReference type="GO" id="GO:0008782">
    <property type="term" value="F:adenosylhomocysteine nucleosidase activity"/>
    <property type="evidence" value="ECO:0007669"/>
    <property type="project" value="UniProtKB-EC"/>
</dbReference>
<dbReference type="InterPro" id="IPR035994">
    <property type="entry name" value="Nucleoside_phosphorylase_sf"/>
</dbReference>